<feature type="domain" description="DUF6879" evidence="1">
    <location>
        <begin position="4"/>
        <end position="63"/>
    </location>
</feature>
<protein>
    <recommendedName>
        <fullName evidence="1">DUF6879 domain-containing protein</fullName>
    </recommendedName>
</protein>
<gene>
    <name evidence="2" type="ORF">OG398_13280</name>
</gene>
<dbReference type="InterPro" id="IPR049244">
    <property type="entry name" value="DUF6879"/>
</dbReference>
<sequence length="64" mass="7228">MGPVRLTHDDFWLFDGKLVQFNIFDGVGRWVHTDQTDDPAVAAHCGAAFEAVRERGVPHEEYTV</sequence>
<dbReference type="Pfam" id="PF21806">
    <property type="entry name" value="DUF6879"/>
    <property type="match status" value="1"/>
</dbReference>
<accession>A0AAU2W444</accession>
<reference evidence="2" key="1">
    <citation type="submission" date="2022-10" db="EMBL/GenBank/DDBJ databases">
        <title>The complete genomes of actinobacterial strains from the NBC collection.</title>
        <authorList>
            <person name="Joergensen T.S."/>
            <person name="Alvarez Arevalo M."/>
            <person name="Sterndorff E.B."/>
            <person name="Faurdal D."/>
            <person name="Vuksanovic O."/>
            <person name="Mourched A.-S."/>
            <person name="Charusanti P."/>
            <person name="Shaw S."/>
            <person name="Blin K."/>
            <person name="Weber T."/>
        </authorList>
    </citation>
    <scope>NUCLEOTIDE SEQUENCE</scope>
    <source>
        <strain evidence="2">NBC_00008</strain>
    </source>
</reference>
<name>A0AAU2W444_9ACTN</name>
<dbReference type="AlphaFoldDB" id="A0AAU2W444"/>
<evidence type="ECO:0000313" key="2">
    <source>
        <dbReference type="EMBL" id="WTW74158.1"/>
    </source>
</evidence>
<dbReference type="EMBL" id="CP108313">
    <property type="protein sequence ID" value="WTW74158.1"/>
    <property type="molecule type" value="Genomic_DNA"/>
</dbReference>
<evidence type="ECO:0000259" key="1">
    <source>
        <dbReference type="Pfam" id="PF21806"/>
    </source>
</evidence>
<proteinExistence type="predicted"/>
<organism evidence="2">
    <name type="scientific">Streptomyces sp. NBC_00008</name>
    <dbReference type="NCBI Taxonomy" id="2903610"/>
    <lineage>
        <taxon>Bacteria</taxon>
        <taxon>Bacillati</taxon>
        <taxon>Actinomycetota</taxon>
        <taxon>Actinomycetes</taxon>
        <taxon>Kitasatosporales</taxon>
        <taxon>Streptomycetaceae</taxon>
        <taxon>Streptomyces</taxon>
    </lineage>
</organism>